<feature type="transmembrane region" description="Helical" evidence="1">
    <location>
        <begin position="94"/>
        <end position="116"/>
    </location>
</feature>
<dbReference type="Proteomes" id="UP001500620">
    <property type="component" value="Unassembled WGS sequence"/>
</dbReference>
<organism evidence="2 3">
    <name type="scientific">Dactylosporangium darangshiense</name>
    <dbReference type="NCBI Taxonomy" id="579108"/>
    <lineage>
        <taxon>Bacteria</taxon>
        <taxon>Bacillati</taxon>
        <taxon>Actinomycetota</taxon>
        <taxon>Actinomycetes</taxon>
        <taxon>Micromonosporales</taxon>
        <taxon>Micromonosporaceae</taxon>
        <taxon>Dactylosporangium</taxon>
    </lineage>
</organism>
<evidence type="ECO:0000313" key="3">
    <source>
        <dbReference type="Proteomes" id="UP001500620"/>
    </source>
</evidence>
<sequence>MIGPPLDDNGAMPFSVRLARWVLLAAGAATLAGGLAGLVARGSVAAAYVLEYGDAGLQRSRLALAAGAILGTAAAGCCLYAAARLRAAVRGPAWLVCALLVSGLAPVFFGGGTIIAPRVPGQGVTSADLATDLHALAPRWYPPTVAALACFAACAALAAALLLAWPAPADPHSSGS</sequence>
<keyword evidence="1" id="KW-0472">Membrane</keyword>
<feature type="transmembrane region" description="Helical" evidence="1">
    <location>
        <begin position="62"/>
        <end position="82"/>
    </location>
</feature>
<name>A0ABP8DL55_9ACTN</name>
<keyword evidence="1" id="KW-1133">Transmembrane helix</keyword>
<comment type="caution">
    <text evidence="2">The sequence shown here is derived from an EMBL/GenBank/DDBJ whole genome shotgun (WGS) entry which is preliminary data.</text>
</comment>
<accession>A0ABP8DL55</accession>
<dbReference type="EMBL" id="BAABAT010000032">
    <property type="protein sequence ID" value="GAA4258630.1"/>
    <property type="molecule type" value="Genomic_DNA"/>
</dbReference>
<proteinExistence type="predicted"/>
<protein>
    <submittedName>
        <fullName evidence="2">Uncharacterized protein</fullName>
    </submittedName>
</protein>
<feature type="transmembrane region" description="Helical" evidence="1">
    <location>
        <begin position="21"/>
        <end position="50"/>
    </location>
</feature>
<evidence type="ECO:0000256" key="1">
    <source>
        <dbReference type="SAM" id="Phobius"/>
    </source>
</evidence>
<keyword evidence="3" id="KW-1185">Reference proteome</keyword>
<feature type="transmembrane region" description="Helical" evidence="1">
    <location>
        <begin position="145"/>
        <end position="165"/>
    </location>
</feature>
<reference evidence="3" key="1">
    <citation type="journal article" date="2019" name="Int. J. Syst. Evol. Microbiol.">
        <title>The Global Catalogue of Microorganisms (GCM) 10K type strain sequencing project: providing services to taxonomists for standard genome sequencing and annotation.</title>
        <authorList>
            <consortium name="The Broad Institute Genomics Platform"/>
            <consortium name="The Broad Institute Genome Sequencing Center for Infectious Disease"/>
            <person name="Wu L."/>
            <person name="Ma J."/>
        </authorList>
    </citation>
    <scope>NUCLEOTIDE SEQUENCE [LARGE SCALE GENOMIC DNA]</scope>
    <source>
        <strain evidence="3">JCM 17441</strain>
    </source>
</reference>
<keyword evidence="1" id="KW-0812">Transmembrane</keyword>
<evidence type="ECO:0000313" key="2">
    <source>
        <dbReference type="EMBL" id="GAA4258630.1"/>
    </source>
</evidence>
<gene>
    <name evidence="2" type="ORF">GCM10022255_080040</name>
</gene>